<dbReference type="Gene3D" id="1.25.40.10">
    <property type="entry name" value="Tetratricopeptide repeat domain"/>
    <property type="match status" value="1"/>
</dbReference>
<gene>
    <name evidence="1" type="ORF">IF1G_00758</name>
</gene>
<dbReference type="OrthoDB" id="4870353at2759"/>
<sequence length="376" mass="42184">MSGLDTMEDDFTEDVVLQEAPCPTIAEHATQCNSLFQRKMAIADIVPDPTIMDDQLARFTLWANNMDVYGPLNVSLDYRLRYSPTAVQILHQLLDIQYQEHLITEHDVPETHARILSSTARRPILDKILQCPFNVDFQPPEKVEPSPVFASQALQSHIAGHMKEIALLTLQKLPSLEDEQNKNIESDESSDDDGPVLERFRGSMYSVLDDDEDLVFQDGDGDAEATNVDLDLYDPDKLTSMTNLVSTYKNQGRLEEAEKLGIQVLEIRKTKLGAEHPNTLASMANLASIYLDQGHREEAEELEVQVIENREIKFGAGYPNTLRSMADLVSIYKTKGWLKGAAELQMEVIEAYKTKLGADHPKTLASMANLASIFFD</sequence>
<dbReference type="InterPro" id="IPR011990">
    <property type="entry name" value="TPR-like_helical_dom_sf"/>
</dbReference>
<dbReference type="PANTHER" id="PTHR46082">
    <property type="entry name" value="ATP/GTP-BINDING PROTEIN-RELATED"/>
    <property type="match status" value="1"/>
</dbReference>
<dbReference type="SUPFAM" id="SSF48452">
    <property type="entry name" value="TPR-like"/>
    <property type="match status" value="1"/>
</dbReference>
<dbReference type="AlphaFoldDB" id="A0A545VGI1"/>
<comment type="caution">
    <text evidence="1">The sequence shown here is derived from an EMBL/GenBank/DDBJ whole genome shotgun (WGS) entry which is preliminary data.</text>
</comment>
<accession>A0A545VGI1</accession>
<dbReference type="Proteomes" id="UP000315783">
    <property type="component" value="Unassembled WGS sequence"/>
</dbReference>
<keyword evidence="2" id="KW-1185">Reference proteome</keyword>
<evidence type="ECO:0000313" key="1">
    <source>
        <dbReference type="EMBL" id="TQW00827.1"/>
    </source>
</evidence>
<dbReference type="Pfam" id="PF13374">
    <property type="entry name" value="TPR_10"/>
    <property type="match status" value="1"/>
</dbReference>
<proteinExistence type="predicted"/>
<dbReference type="EMBL" id="SPUK01000001">
    <property type="protein sequence ID" value="TQW00827.1"/>
    <property type="molecule type" value="Genomic_DNA"/>
</dbReference>
<dbReference type="Pfam" id="PF13424">
    <property type="entry name" value="TPR_12"/>
    <property type="match status" value="1"/>
</dbReference>
<dbReference type="PANTHER" id="PTHR46082:SF11">
    <property type="entry name" value="AAA+ ATPASE DOMAIN-CONTAINING PROTEIN-RELATED"/>
    <property type="match status" value="1"/>
</dbReference>
<organism evidence="1 2">
    <name type="scientific">Cordyceps javanica</name>
    <dbReference type="NCBI Taxonomy" id="43265"/>
    <lineage>
        <taxon>Eukaryota</taxon>
        <taxon>Fungi</taxon>
        <taxon>Dikarya</taxon>
        <taxon>Ascomycota</taxon>
        <taxon>Pezizomycotina</taxon>
        <taxon>Sordariomycetes</taxon>
        <taxon>Hypocreomycetidae</taxon>
        <taxon>Hypocreales</taxon>
        <taxon>Cordycipitaceae</taxon>
        <taxon>Cordyceps</taxon>
    </lineage>
</organism>
<reference evidence="1 2" key="1">
    <citation type="journal article" date="2019" name="Appl. Microbiol. Biotechnol.">
        <title>Genome sequence of Isaria javanica and comparative genome analysis insights into family S53 peptidase evolution in fungal entomopathogens.</title>
        <authorList>
            <person name="Lin R."/>
            <person name="Zhang X."/>
            <person name="Xin B."/>
            <person name="Zou M."/>
            <person name="Gao Y."/>
            <person name="Qin F."/>
            <person name="Hu Q."/>
            <person name="Xie B."/>
            <person name="Cheng X."/>
        </authorList>
    </citation>
    <scope>NUCLEOTIDE SEQUENCE [LARGE SCALE GENOMIC DNA]</scope>
    <source>
        <strain evidence="1 2">IJ1G</strain>
    </source>
</reference>
<evidence type="ECO:0000313" key="2">
    <source>
        <dbReference type="Proteomes" id="UP000315783"/>
    </source>
</evidence>
<name>A0A545VGI1_9HYPO</name>
<dbReference type="InterPro" id="IPR053137">
    <property type="entry name" value="NLR-like"/>
</dbReference>
<dbReference type="STRING" id="43265.A0A545VGI1"/>
<protein>
    <submittedName>
        <fullName evidence="1">Ankyrin</fullName>
    </submittedName>
</protein>